<dbReference type="SUPFAM" id="SSF50978">
    <property type="entry name" value="WD40 repeat-like"/>
    <property type="match status" value="1"/>
</dbReference>
<evidence type="ECO:0000313" key="5">
    <source>
        <dbReference type="EMBL" id="CAI5757465.1"/>
    </source>
</evidence>
<keyword evidence="6" id="KW-1185">Reference proteome</keyword>
<dbReference type="Gene3D" id="1.10.1540.10">
    <property type="entry name" value="BEACH domain"/>
    <property type="match status" value="1"/>
</dbReference>
<evidence type="ECO:0000256" key="2">
    <source>
        <dbReference type="ARBA" id="ARBA00022737"/>
    </source>
</evidence>
<dbReference type="PANTHER" id="PTHR13743:SF123">
    <property type="entry name" value="PROTEIN FAN"/>
    <property type="match status" value="1"/>
</dbReference>
<dbReference type="InterPro" id="IPR036372">
    <property type="entry name" value="BEACH_dom_sf"/>
</dbReference>
<dbReference type="CDD" id="cd06071">
    <property type="entry name" value="Beach"/>
    <property type="match status" value="1"/>
</dbReference>
<dbReference type="FunFam" id="1.10.1540.10:FF:000002">
    <property type="entry name" value="WD repeat and FYVE domain containing 3"/>
    <property type="match status" value="1"/>
</dbReference>
<reference evidence="5" key="1">
    <citation type="submission" date="2022-12" db="EMBL/GenBank/DDBJ databases">
        <authorList>
            <person name="Brejova B."/>
        </authorList>
    </citation>
    <scope>NUCLEOTIDE SEQUENCE</scope>
</reference>
<dbReference type="PROSITE" id="PS50197">
    <property type="entry name" value="BEACH"/>
    <property type="match status" value="1"/>
</dbReference>
<dbReference type="Proteomes" id="UP001152885">
    <property type="component" value="Unassembled WGS sequence"/>
</dbReference>
<sequence>MDESTVEKHITDQLYDILYPQYIIDKKLLYNWQGEIQDKFNDFNEFVNYLTSEIIINYNNSKIDTKKLLDIIKSKEIDNQKFKIIIYEIVINVIDSNIPLKLGLVDLDILDYLVDEFLNHLLSINQESIIDNLHEPINLLNQYFRLILSFSELGCKNKIFRKLFIPLLNRNANVINLVILQLLNEMFQRLNFPFILFSKQFNFPFQNDLKNTFTIYSWFKINLKKIEEEEEEEITLFTISCSFPDSDTTLRVKLINGQKFMIEIKNNVNGSRIQFTFNQTLSLDSNSNQGFTQFALTYDNFTNLNLFVNGEYSESIPCPDLHKFFKKWNKISINDEKISNELTIRNLTLLNINLNFEWINLLYNLGIVYDWDFKEFNHDTLKHLLNQMNYQNLFTTSSKINDYEIQKDSKNQKRTNRKDKNSQIELMNKNYIIKSLQQIKNENILFDSNEYFQHLTLQNQKSTTSLKFHNPNNLYSIFNLIGGSAILLKILEISLSTRDSKLRDLIFCKSLNLLLTILSNDWRSNKEFENFNGYGILSLLLQKYKILNPTLKFDVLDIEEDNDLLHMLLKFTGHNYANLYESAITNSLCYKLIILNFDLFYKSKSFEYLLFQIQLLLTSSKYKNYNYLELKHMRLLKKLIHFLKSNKDNLSKSTKFQLSQTLASILKLDTSVEAITTTASYVIYALYNPESSTECGVIALQVLTDCLCDPNTPIKTLKKFSRSVTVHWILLLFKFDHDQTVVGCGIKLLTRLLKILGSHIIRKFFQINHGLDILTSFLKDWWNNDEILCLIFLASFGIDVRFPDSKNLVEVVNSLDQSSQLILPEFILLLNNLVLNSLNTLSLESGNSLGSSPSTPNRDNKENVTLTLDVLHLIYQHTESLKVGYERITSLHKLYQTKPFLESLVEILGYLKISLTWSNNPEVQKELKLSFENLSNVIAGFYISNLSDDHFLNAFHGLSDFTKLTLLDLIFPKVIDHINQFINVTNFVFNEKQIVNNTIQILNYYNNDLIQKNYWITHDNLDIFILCSITLIEIGVGNTTSLKRNLGNIIVAKFLKLSCDYEFMLNETTKNLNNILKELLYRQVTVFNREILNNKQISDIIKVLLGIFFIKDDSPNTEMPFNFLRTCYLIRDQDFNEIIQFLNVDNNLIIEFFNNLVSKNDSETLSRLNKYPPFVKDILKEFNKTRELFSNTEPSRISSMISITLKNGGKLSQLNNIYIKSFEKDCESIKISTMNNELTKYNRLVQDNEESIKYCISNYHSLKFEITRLFDNNYHPSYMLDYIENSDRMRKRLIIEDQLPESEKLTYNIEIPLQKIDTLSESDYEYINGVDTLSLTNDTGDDDYEFIKRNDDDLPDLEDINNFEDKNRKVSRSLFVGDQIVALWNISQINGLVPVESLLILGINHIYLIENYFLSKDGNVVDVDDAPPELRDPVLQLVNSQSSNILKNNEKSHRNKNWSLENLSCISKRQFLLRDNALEMFFKDGASILITCMSQKERDLIYSKLYSFATGKGIDYDLSQALQGNMESFSSKLASAFTQPSSLLNATKRWKMGEMSNFYYLMIINTLAGRTFNDLTQYPVFPWVIADYTSETLDLSNPKTFRDLSKPMGGQTPNRANQFHERFEALNSLDDDNSPAFHYGTHYSSAMIVTSFLIRLKPYVQSYLLLQGGKFDHADRLFNSIEKAWFSASKDNTTDVRELTPEFYYLPEFLINSNNFEFGKLQNGISSNNVELPPWAKNDPKIFIDKNREALESPYVSANLHLWIDLIFGFKQDGIEAINSLNVFHHLSYNGAINLDNINDEMEKRAVIGMINNFGQTPKKLFNKPHVMRDVLNLPNYYLTKLSNKSQPLKLVFESKIKQPIVKLEISARNNNRWVGRQACISCEDELLIRKYKTSNRFLSGSIVINDVIFLNIHSCDITTLVQIGHKTLVSGSDNGMIYVWKCEIKPKISLHYQAVLRGHLCGISKFVYSKSFKSGVSLDYDGIVIIWDLTRYKFIKKIIPTERPKESLIAISNDSGNIAILHTYETTIQLQIFTINGEIIIEKSMDVSPSVIGFGSSNLLIVENNKSPTLNNHIFWSNEIFAIAKNKTLELWELTADSEKGWILKELESIVLSNELSGDITSFEIFKTSEIDGEDNLTRGVLKLVIGDSKGKVYTL</sequence>
<comment type="caution">
    <text evidence="5">The sequence shown here is derived from an EMBL/GenBank/DDBJ whole genome shotgun (WGS) entry which is preliminary data.</text>
</comment>
<keyword evidence="1" id="KW-0853">WD repeat</keyword>
<dbReference type="InterPro" id="IPR036322">
    <property type="entry name" value="WD40_repeat_dom_sf"/>
</dbReference>
<dbReference type="InterPro" id="IPR050865">
    <property type="entry name" value="BEACH_Domain"/>
</dbReference>
<evidence type="ECO:0000256" key="1">
    <source>
        <dbReference type="ARBA" id="ARBA00022574"/>
    </source>
</evidence>
<evidence type="ECO:0000259" key="3">
    <source>
        <dbReference type="PROSITE" id="PS50197"/>
    </source>
</evidence>
<dbReference type="PROSITE" id="PS51783">
    <property type="entry name" value="PH_BEACH"/>
    <property type="match status" value="1"/>
</dbReference>
<name>A0A9W4XKV1_9ASCO</name>
<dbReference type="Pfam" id="PF14844">
    <property type="entry name" value="PH_BEACH"/>
    <property type="match status" value="1"/>
</dbReference>
<feature type="domain" description="BEACH-type PH" evidence="4">
    <location>
        <begin position="1375"/>
        <end position="1506"/>
    </location>
</feature>
<dbReference type="InterPro" id="IPR011993">
    <property type="entry name" value="PH-like_dom_sf"/>
</dbReference>
<organism evidence="5 6">
    <name type="scientific">Candida verbasci</name>
    <dbReference type="NCBI Taxonomy" id="1227364"/>
    <lineage>
        <taxon>Eukaryota</taxon>
        <taxon>Fungi</taxon>
        <taxon>Dikarya</taxon>
        <taxon>Ascomycota</taxon>
        <taxon>Saccharomycotina</taxon>
        <taxon>Pichiomycetes</taxon>
        <taxon>Debaryomycetaceae</taxon>
        <taxon>Candida/Lodderomyces clade</taxon>
        <taxon>Candida</taxon>
    </lineage>
</organism>
<dbReference type="Gene3D" id="2.130.10.10">
    <property type="entry name" value="YVTN repeat-like/Quinoprotein amine dehydrogenase"/>
    <property type="match status" value="1"/>
</dbReference>
<dbReference type="SMART" id="SM01026">
    <property type="entry name" value="Beach"/>
    <property type="match status" value="1"/>
</dbReference>
<accession>A0A9W4XKV1</accession>
<dbReference type="InterPro" id="IPR015943">
    <property type="entry name" value="WD40/YVTN_repeat-like_dom_sf"/>
</dbReference>
<dbReference type="SUPFAM" id="SSF49899">
    <property type="entry name" value="Concanavalin A-like lectins/glucanases"/>
    <property type="match status" value="1"/>
</dbReference>
<dbReference type="OrthoDB" id="26681at2759"/>
<dbReference type="SMART" id="SM00320">
    <property type="entry name" value="WD40"/>
    <property type="match status" value="2"/>
</dbReference>
<dbReference type="Gene3D" id="2.30.29.30">
    <property type="entry name" value="Pleckstrin-homology domain (PH domain)/Phosphotyrosine-binding domain (PTB)"/>
    <property type="match status" value="1"/>
</dbReference>
<dbReference type="InterPro" id="IPR001680">
    <property type="entry name" value="WD40_rpt"/>
</dbReference>
<dbReference type="EMBL" id="CANTUO010000001">
    <property type="protein sequence ID" value="CAI5757465.1"/>
    <property type="molecule type" value="Genomic_DNA"/>
</dbReference>
<dbReference type="SUPFAM" id="SSF50729">
    <property type="entry name" value="PH domain-like"/>
    <property type="match status" value="1"/>
</dbReference>
<keyword evidence="2" id="KW-0677">Repeat</keyword>
<evidence type="ECO:0000259" key="4">
    <source>
        <dbReference type="PROSITE" id="PS51783"/>
    </source>
</evidence>
<dbReference type="PANTHER" id="PTHR13743">
    <property type="entry name" value="BEIGE/BEACH-RELATED"/>
    <property type="match status" value="1"/>
</dbReference>
<proteinExistence type="predicted"/>
<dbReference type="Gene3D" id="2.60.120.200">
    <property type="match status" value="1"/>
</dbReference>
<feature type="domain" description="BEACH" evidence="3">
    <location>
        <begin position="1535"/>
        <end position="1829"/>
    </location>
</feature>
<dbReference type="InterPro" id="IPR023362">
    <property type="entry name" value="PH-BEACH_dom"/>
</dbReference>
<gene>
    <name evidence="5" type="ORF">CANVERA_P1979</name>
</gene>
<dbReference type="InterPro" id="IPR013320">
    <property type="entry name" value="ConA-like_dom_sf"/>
</dbReference>
<dbReference type="Pfam" id="PF02138">
    <property type="entry name" value="Beach"/>
    <property type="match status" value="1"/>
</dbReference>
<dbReference type="SUPFAM" id="SSF81837">
    <property type="entry name" value="BEACH domain"/>
    <property type="match status" value="1"/>
</dbReference>
<protein>
    <submittedName>
        <fullName evidence="5">Uncharacterized protein</fullName>
    </submittedName>
</protein>
<evidence type="ECO:0000313" key="6">
    <source>
        <dbReference type="Proteomes" id="UP001152885"/>
    </source>
</evidence>
<dbReference type="InterPro" id="IPR000409">
    <property type="entry name" value="BEACH_dom"/>
</dbReference>